<feature type="compositionally biased region" description="Low complexity" evidence="4">
    <location>
        <begin position="1892"/>
        <end position="1903"/>
    </location>
</feature>
<name>A0A1Y1XR55_9FUNG</name>
<keyword evidence="7" id="KW-1185">Reference proteome</keyword>
<dbReference type="SMART" id="SM00233">
    <property type="entry name" value="PH"/>
    <property type="match status" value="1"/>
</dbReference>
<feature type="region of interest" description="Disordered" evidence="4">
    <location>
        <begin position="759"/>
        <end position="859"/>
    </location>
</feature>
<feature type="compositionally biased region" description="Pro residues" evidence="4">
    <location>
        <begin position="621"/>
        <end position="635"/>
    </location>
</feature>
<evidence type="ECO:0000259" key="5">
    <source>
        <dbReference type="PROSITE" id="PS50003"/>
    </source>
</evidence>
<organism evidence="6 7">
    <name type="scientific">Anaeromyces robustus</name>
    <dbReference type="NCBI Taxonomy" id="1754192"/>
    <lineage>
        <taxon>Eukaryota</taxon>
        <taxon>Fungi</taxon>
        <taxon>Fungi incertae sedis</taxon>
        <taxon>Chytridiomycota</taxon>
        <taxon>Chytridiomycota incertae sedis</taxon>
        <taxon>Neocallimastigomycetes</taxon>
        <taxon>Neocallimastigales</taxon>
        <taxon>Neocallimastigaceae</taxon>
        <taxon>Anaeromyces</taxon>
    </lineage>
</organism>
<dbReference type="CDD" id="cd00821">
    <property type="entry name" value="PH"/>
    <property type="match status" value="1"/>
</dbReference>
<feature type="compositionally biased region" description="Basic residues" evidence="4">
    <location>
        <begin position="596"/>
        <end position="606"/>
    </location>
</feature>
<dbReference type="GO" id="GO:0006357">
    <property type="term" value="P:regulation of transcription by RNA polymerase II"/>
    <property type="evidence" value="ECO:0007669"/>
    <property type="project" value="TreeGrafter"/>
</dbReference>
<feature type="region of interest" description="Disordered" evidence="4">
    <location>
        <begin position="1184"/>
        <end position="1219"/>
    </location>
</feature>
<feature type="compositionally biased region" description="Polar residues" evidence="4">
    <location>
        <begin position="759"/>
        <end position="769"/>
    </location>
</feature>
<dbReference type="PROSITE" id="PS50003">
    <property type="entry name" value="PH_DOMAIN"/>
    <property type="match status" value="1"/>
</dbReference>
<feature type="coiled-coil region" evidence="3">
    <location>
        <begin position="229"/>
        <end position="295"/>
    </location>
</feature>
<dbReference type="OrthoDB" id="2157866at2759"/>
<feature type="compositionally biased region" description="Low complexity" evidence="4">
    <location>
        <begin position="835"/>
        <end position="859"/>
    </location>
</feature>
<feature type="compositionally biased region" description="Low complexity" evidence="4">
    <location>
        <begin position="1811"/>
        <end position="1836"/>
    </location>
</feature>
<feature type="coiled-coil region" evidence="3">
    <location>
        <begin position="1274"/>
        <end position="1301"/>
    </location>
</feature>
<gene>
    <name evidence="6" type="ORF">BCR32DRAFT_324040</name>
</gene>
<feature type="region of interest" description="Disordered" evidence="4">
    <location>
        <begin position="570"/>
        <end position="669"/>
    </location>
</feature>
<evidence type="ECO:0000256" key="1">
    <source>
        <dbReference type="ARBA" id="ARBA00004123"/>
    </source>
</evidence>
<evidence type="ECO:0000256" key="3">
    <source>
        <dbReference type="SAM" id="Coils"/>
    </source>
</evidence>
<feature type="compositionally biased region" description="Basic and acidic residues" evidence="4">
    <location>
        <begin position="821"/>
        <end position="834"/>
    </location>
</feature>
<dbReference type="Proteomes" id="UP000193944">
    <property type="component" value="Unassembled WGS sequence"/>
</dbReference>
<feature type="compositionally biased region" description="Low complexity" evidence="4">
    <location>
        <begin position="809"/>
        <end position="819"/>
    </location>
</feature>
<dbReference type="GO" id="GO:0005634">
    <property type="term" value="C:nucleus"/>
    <property type="evidence" value="ECO:0007669"/>
    <property type="project" value="UniProtKB-SubCell"/>
</dbReference>
<dbReference type="SUPFAM" id="SSF50729">
    <property type="entry name" value="PH domain-like"/>
    <property type="match status" value="1"/>
</dbReference>
<proteinExistence type="predicted"/>
<dbReference type="PANTHER" id="PTHR15683:SF8">
    <property type="entry name" value="SCAFFOLD ATTACHMENT FACTOR B, ISOFORM B"/>
    <property type="match status" value="1"/>
</dbReference>
<feature type="region of interest" description="Disordered" evidence="4">
    <location>
        <begin position="26"/>
        <end position="80"/>
    </location>
</feature>
<feature type="coiled-coil region" evidence="3">
    <location>
        <begin position="678"/>
        <end position="705"/>
    </location>
</feature>
<dbReference type="STRING" id="1754192.A0A1Y1XR55"/>
<feature type="region of interest" description="Disordered" evidence="4">
    <location>
        <begin position="1850"/>
        <end position="1903"/>
    </location>
</feature>
<dbReference type="EMBL" id="MCFG01000001">
    <property type="protein sequence ID" value="ORX88242.1"/>
    <property type="molecule type" value="Genomic_DNA"/>
</dbReference>
<dbReference type="GO" id="GO:0043565">
    <property type="term" value="F:sequence-specific DNA binding"/>
    <property type="evidence" value="ECO:0007669"/>
    <property type="project" value="TreeGrafter"/>
</dbReference>
<evidence type="ECO:0000313" key="6">
    <source>
        <dbReference type="EMBL" id="ORX88242.1"/>
    </source>
</evidence>
<keyword evidence="2" id="KW-0539">Nucleus</keyword>
<protein>
    <recommendedName>
        <fullName evidence="5">PH domain-containing protein</fullName>
    </recommendedName>
</protein>
<dbReference type="Pfam" id="PF00169">
    <property type="entry name" value="PH"/>
    <property type="match status" value="1"/>
</dbReference>
<dbReference type="InterPro" id="IPR001849">
    <property type="entry name" value="PH_domain"/>
</dbReference>
<dbReference type="PANTHER" id="PTHR15683">
    <property type="entry name" value="SCAFFOLD ATTACHMENT FACTOR B-RELATED"/>
    <property type="match status" value="1"/>
</dbReference>
<reference evidence="6 7" key="1">
    <citation type="submission" date="2016-08" db="EMBL/GenBank/DDBJ databases">
        <title>A Parts List for Fungal Cellulosomes Revealed by Comparative Genomics.</title>
        <authorList>
            <consortium name="DOE Joint Genome Institute"/>
            <person name="Haitjema C.H."/>
            <person name="Gilmore S.P."/>
            <person name="Henske J.K."/>
            <person name="Solomon K.V."/>
            <person name="De Groot R."/>
            <person name="Kuo A."/>
            <person name="Mondo S.J."/>
            <person name="Salamov A.A."/>
            <person name="Labutti K."/>
            <person name="Zhao Z."/>
            <person name="Chiniquy J."/>
            <person name="Barry K."/>
            <person name="Brewer H.M."/>
            <person name="Purvine S.O."/>
            <person name="Wright A.T."/>
            <person name="Boxma B."/>
            <person name="Van Alen T."/>
            <person name="Hackstein J.H."/>
            <person name="Baker S.E."/>
            <person name="Grigoriev I.V."/>
            <person name="O'Malley M.A."/>
        </authorList>
    </citation>
    <scope>NUCLEOTIDE SEQUENCE [LARGE SCALE GENOMIC DNA]</scope>
    <source>
        <strain evidence="6 7">S4</strain>
    </source>
</reference>
<dbReference type="InterPro" id="IPR051738">
    <property type="entry name" value="SAF_Modulators"/>
</dbReference>
<dbReference type="InterPro" id="IPR011993">
    <property type="entry name" value="PH-like_dom_sf"/>
</dbReference>
<evidence type="ECO:0000256" key="4">
    <source>
        <dbReference type="SAM" id="MobiDB-lite"/>
    </source>
</evidence>
<dbReference type="Gene3D" id="2.30.29.30">
    <property type="entry name" value="Pleckstrin-homology domain (PH domain)/Phosphotyrosine-binding domain (PTB)"/>
    <property type="match status" value="1"/>
</dbReference>
<feature type="compositionally biased region" description="Low complexity" evidence="4">
    <location>
        <begin position="1620"/>
        <end position="1644"/>
    </location>
</feature>
<feature type="region of interest" description="Disordered" evidence="4">
    <location>
        <begin position="1607"/>
        <end position="1659"/>
    </location>
</feature>
<sequence length="2005" mass="226407">MGDNIIPIDNTKETINVDDATSTNNLNVNSQDVNTTLNNKSSSNSIESKKTLNKTPSFNSEVSVKSTKSDKSKSKKKNKVKNMIKMIEKRIINPKKDNNRDDISFSISEVIEEQHSQVEFIEKEPLVTEKDINSENINEVTNTNEENIVKNIEIEEEKEKVNDNSSLPLKEENIVETDIPLLEEKDIINKENNISEDNIKEENKEIINEEVIEDKKVVEEAENVEVVEVKKVIEEIIEIEVEEEEEEKDKVNEEIIEAKVEEEKDKVNNEEIIEAKVEEEEKDKVNEEIIEAKVEEEIKDEVNEDITEVKKADEVVETKENVDETNENVEIKEVSNDDFIETHSVTDSFDEIRKDSIILKLSEVITSDNEYPESYISEQNTSVLSTQQLEIIEEPDQINKPISEDMMQALIQAKEDEYKAFVEDEVRVEEPSDVEEVVVVEESDNYPEPISQDDQSINQQEMKNNNSNYGQPLKAEIIDLSNESIASSESIEEEKQESIQPEPEQEQEHEIIKDISFSDGGAVAAELNDFTNALKSINDINNAEKQFLIPNSEVMEKMINKSLQRHQNIDSLNVSASSTPRNSLEVMENMNINNKRNSKRSSKRSSNRSSNQSGKLQLQILPPPPPPAAPLPPTPHGTLPPQSIFIDNNNDDVDSQSTSSSERKRKGHLQHYSLGRLTEIANDSEENEEEEIQNAKHNSVKADNSIPLNSNVQTVTIQDVKPNENINEIKNKNANNSQPLQAEVFKIDSEGESVVEYSNTYKESSNNILPEQEQEQGQEQGQEQEQEQKPEQEQEQEQEQEPVKEQEQEQNQDQIQEQNQEQEKEQEQEQKQENEQLQLQEQAQPSQSQLELPLQPEQSLEPVESLIIKEEEKINNNNDTIDPIPIEKQEVLYKNEASKTSSKKLKDTFSNIENLLDDLDSHIHKLNSTKDGYEGDDEIRYGLRKGRINSNIPNPATQFIPGQGPVYRNDYRNSAMPFMEGPIPEFENGYGRPKTFGPNQRSHLFNNNSIRPVSYNTNNINMNRKPYYNPNNSMIVEDDDILVEGNSLLPETMNDMGSNRHQLVDSINEEDEFIDIDQSINNNLRMLKDPGMSSPPPPVIRGNMNINMNMNMNMNPGRKMNIKESPAISTKALKLVGVENQSIPNMSNKALKMLGMNTQSDKVNDFANFQFNEKELAMLNAAPITSPHLSNRRRKGSNTSASRTQPSEEYMPFSPTNSSKYGHIPNSSLNEELDIIPNPALNPNLDMISNQGLDPELDIIPNPALNPNMSMNMNMNMKMNRNRMNENMQKYLQEEERIKQSLLLDDDDDDVFDINDDLMRDPNMLTMGSSHSNNSGQSYNSNSSFPINQKAMKVFGISENDMMNSNGKINNNNMNSNNVLSPRMKHMNIGTSPINNHMKIPSPSFDNLNLSRYSINDGENQINGIISSKALKIIGLSEPPTQMNINLGKNGKRNGEFYDKKGVESSINKKEKIKEWEEVGEYLRDVMPTLGSLKPIMSDYLFLVSHGLVKSWKKRFVILTQDNWIYYFNSNNPKDHARASIPINSTTRVRELMDPFNIVPYFIEIVAQYSNETNERRFITIGCDTKQKCQYWLTSIKSLIARDKFSNAKLPPKPDMDNGSVTSSSSSTNKYRSSSVNKNMKSNSPIMSPIRAGRNMSSNSSTVGDLGSLYDDIPGYSSSTSNINNNNNNNRGIYNDLPLSPSEYSNPNLNQSIRKPVKNLRMTKQPPARKESFKPRYASMLTSPTMSGYGNMGNMGGVVNAAGIANFNGRTQKLSSPSVQSTIPMISSSPLMKSQLQVYSPYANSGSSPLNKGVNINGNGSSSGSGNANLNENNNMNNVELSPNLTPMALPSVASPAKSTPKSIGGSSFKQGESTITKVPSLSGSLHSPVISPKSKPLTSPLSSPFLPVNNTLSQDSYGNKFRNNNINSGMLSPTEEDVMNFDYGNMSMTMSNMNMELEQSKQQKMQELILKQQQEILALKKRLYRNQQEMEQGYMDMSKDKNFY</sequence>
<feature type="compositionally biased region" description="Polar residues" evidence="4">
    <location>
        <begin position="1857"/>
        <end position="1886"/>
    </location>
</feature>
<evidence type="ECO:0000256" key="2">
    <source>
        <dbReference type="ARBA" id="ARBA00023242"/>
    </source>
</evidence>
<comment type="caution">
    <text evidence="6">The sequence shown here is derived from an EMBL/GenBank/DDBJ whole genome shotgun (WGS) entry which is preliminary data.</text>
</comment>
<comment type="subcellular location">
    <subcellularLocation>
        <location evidence="1">Nucleus</location>
    </subcellularLocation>
</comment>
<feature type="compositionally biased region" description="Basic and acidic residues" evidence="4">
    <location>
        <begin position="1607"/>
        <end position="1616"/>
    </location>
</feature>
<feature type="compositionally biased region" description="Polar residues" evidence="4">
    <location>
        <begin position="570"/>
        <end position="582"/>
    </location>
</feature>
<keyword evidence="3" id="KW-0175">Coiled coil</keyword>
<evidence type="ECO:0000313" key="7">
    <source>
        <dbReference type="Proteomes" id="UP000193944"/>
    </source>
</evidence>
<feature type="compositionally biased region" description="Low complexity" evidence="4">
    <location>
        <begin position="34"/>
        <end position="46"/>
    </location>
</feature>
<accession>A0A1Y1XR55</accession>
<dbReference type="GO" id="GO:0050684">
    <property type="term" value="P:regulation of mRNA processing"/>
    <property type="evidence" value="ECO:0007669"/>
    <property type="project" value="TreeGrafter"/>
</dbReference>
<feature type="compositionally biased region" description="Polar residues" evidence="4">
    <location>
        <begin position="1197"/>
        <end position="1207"/>
    </location>
</feature>
<reference evidence="6 7" key="2">
    <citation type="submission" date="2016-08" db="EMBL/GenBank/DDBJ databases">
        <title>Pervasive Adenine N6-methylation of Active Genes in Fungi.</title>
        <authorList>
            <consortium name="DOE Joint Genome Institute"/>
            <person name="Mondo S.J."/>
            <person name="Dannebaum R.O."/>
            <person name="Kuo R.C."/>
            <person name="Labutti K."/>
            <person name="Haridas S."/>
            <person name="Kuo A."/>
            <person name="Salamov A."/>
            <person name="Ahrendt S.R."/>
            <person name="Lipzen A."/>
            <person name="Sullivan W."/>
            <person name="Andreopoulos W.B."/>
            <person name="Clum A."/>
            <person name="Lindquist E."/>
            <person name="Daum C."/>
            <person name="Ramamoorthy G.K."/>
            <person name="Gryganskyi A."/>
            <person name="Culley D."/>
            <person name="Magnuson J.K."/>
            <person name="James T.Y."/>
            <person name="O'Malley M.A."/>
            <person name="Stajich J.E."/>
            <person name="Spatafora J.W."/>
            <person name="Visel A."/>
            <person name="Grigoriev I.V."/>
        </authorList>
    </citation>
    <scope>NUCLEOTIDE SEQUENCE [LARGE SCALE GENOMIC DNA]</scope>
    <source>
        <strain evidence="6 7">S4</strain>
    </source>
</reference>
<feature type="region of interest" description="Disordered" evidence="4">
    <location>
        <begin position="1810"/>
        <end position="1836"/>
    </location>
</feature>
<feature type="domain" description="PH" evidence="5">
    <location>
        <begin position="1494"/>
        <end position="1601"/>
    </location>
</feature>
<feature type="region of interest" description="Disordered" evidence="4">
    <location>
        <begin position="486"/>
        <end position="508"/>
    </location>
</feature>